<dbReference type="AlphaFoldDB" id="A0A2M7UFD7"/>
<evidence type="ECO:0000256" key="3">
    <source>
        <dbReference type="ARBA" id="ARBA00023004"/>
    </source>
</evidence>
<dbReference type="EMBL" id="PFOH01000011">
    <property type="protein sequence ID" value="PIZ69957.1"/>
    <property type="molecule type" value="Genomic_DNA"/>
</dbReference>
<keyword evidence="3" id="KW-0408">Iron</keyword>
<feature type="domain" description="Radical SAM core" evidence="5">
    <location>
        <begin position="20"/>
        <end position="155"/>
    </location>
</feature>
<dbReference type="SUPFAM" id="SSF102114">
    <property type="entry name" value="Radical SAM enzymes"/>
    <property type="match status" value="1"/>
</dbReference>
<gene>
    <name evidence="6" type="ORF">COY10_00505</name>
</gene>
<keyword evidence="2" id="KW-0479">Metal-binding</keyword>
<comment type="caution">
    <text evidence="6">The sequence shown here is derived from an EMBL/GenBank/DDBJ whole genome shotgun (WGS) entry which is preliminary data.</text>
</comment>
<dbReference type="Gene3D" id="3.20.20.70">
    <property type="entry name" value="Aldolase class I"/>
    <property type="match status" value="1"/>
</dbReference>
<dbReference type="Pfam" id="PF04055">
    <property type="entry name" value="Radical_SAM"/>
    <property type="match status" value="1"/>
</dbReference>
<dbReference type="CDD" id="cd01335">
    <property type="entry name" value="Radical_SAM"/>
    <property type="match status" value="1"/>
</dbReference>
<evidence type="ECO:0000313" key="6">
    <source>
        <dbReference type="EMBL" id="PIZ69957.1"/>
    </source>
</evidence>
<dbReference type="SFLD" id="SFLDG01067">
    <property type="entry name" value="SPASM/twitch_domain_containing"/>
    <property type="match status" value="1"/>
</dbReference>
<proteinExistence type="predicted"/>
<evidence type="ECO:0000256" key="2">
    <source>
        <dbReference type="ARBA" id="ARBA00022723"/>
    </source>
</evidence>
<keyword evidence="4" id="KW-0411">Iron-sulfur</keyword>
<reference evidence="7" key="1">
    <citation type="submission" date="2017-09" db="EMBL/GenBank/DDBJ databases">
        <title>Depth-based differentiation of microbial function through sediment-hosted aquifers and enrichment of novel symbionts in the deep terrestrial subsurface.</title>
        <authorList>
            <person name="Probst A.J."/>
            <person name="Ladd B."/>
            <person name="Jarett J.K."/>
            <person name="Geller-Mcgrath D.E."/>
            <person name="Sieber C.M.K."/>
            <person name="Emerson J.B."/>
            <person name="Anantharaman K."/>
            <person name="Thomas B.C."/>
            <person name="Malmstrom R."/>
            <person name="Stieglmeier M."/>
            <person name="Klingl A."/>
            <person name="Woyke T."/>
            <person name="Ryan C.M."/>
            <person name="Banfield J.F."/>
        </authorList>
    </citation>
    <scope>NUCLEOTIDE SEQUENCE [LARGE SCALE GENOMIC DNA]</scope>
</reference>
<dbReference type="GO" id="GO:0046872">
    <property type="term" value="F:metal ion binding"/>
    <property type="evidence" value="ECO:0007669"/>
    <property type="project" value="UniProtKB-KW"/>
</dbReference>
<keyword evidence="1" id="KW-0949">S-adenosyl-L-methionine</keyword>
<evidence type="ECO:0000259" key="5">
    <source>
        <dbReference type="Pfam" id="PF04055"/>
    </source>
</evidence>
<evidence type="ECO:0000256" key="4">
    <source>
        <dbReference type="ARBA" id="ARBA00023014"/>
    </source>
</evidence>
<dbReference type="SFLD" id="SFLDS00029">
    <property type="entry name" value="Radical_SAM"/>
    <property type="match status" value="1"/>
</dbReference>
<dbReference type="InterPro" id="IPR050377">
    <property type="entry name" value="Radical_SAM_PqqE_MftC-like"/>
</dbReference>
<name>A0A2M7UFD7_9BACT</name>
<dbReference type="PANTHER" id="PTHR11228:SF7">
    <property type="entry name" value="PQQA PEPTIDE CYCLASE"/>
    <property type="match status" value="1"/>
</dbReference>
<dbReference type="GO" id="GO:0003824">
    <property type="term" value="F:catalytic activity"/>
    <property type="evidence" value="ECO:0007669"/>
    <property type="project" value="InterPro"/>
</dbReference>
<sequence>MWAKNNRQNENTIKDIVLAVTYQCNGRCKFCDIWKEKDLSSLQPIGYKNLPRNARNINITGGEPFLREDITEVIGVIVRQCPKAKIIISTNGFSPSLIKKRLQEILRLKRDIGLAVSLDGFGRAHEELRGFPGGFSLALETIRLSKELGIRDIKIAFNLSDSNFKQLKKTYRLSKEIGTEFTFSVLHNSPHYFKKTNNFISESNKIRREISWLVNQELNEFSIKRWLRAYFAYGMIQFLKNNRRILPDYSGKDAVFIDPLGDLYPSNVWDLKLGNLQSIADWASFSKETAQRTEAEVGPSNWMICTARQAMKKNWKKVVGWILMRKFSFLRAGKHNFRKLETMVRKTN</sequence>
<dbReference type="GO" id="GO:0051536">
    <property type="term" value="F:iron-sulfur cluster binding"/>
    <property type="evidence" value="ECO:0007669"/>
    <property type="project" value="UniProtKB-KW"/>
</dbReference>
<organism evidence="6 7">
    <name type="scientific">Candidatus Portnoybacteria bacterium CG_4_10_14_0_2_um_filter_43_36</name>
    <dbReference type="NCBI Taxonomy" id="1974798"/>
    <lineage>
        <taxon>Bacteria</taxon>
        <taxon>Candidatus Portnoyibacteriota</taxon>
    </lineage>
</organism>
<accession>A0A2M7UFD7</accession>
<dbReference type="Proteomes" id="UP000231688">
    <property type="component" value="Unassembled WGS sequence"/>
</dbReference>
<protein>
    <recommendedName>
        <fullName evidence="5">Radical SAM core domain-containing protein</fullName>
    </recommendedName>
</protein>
<dbReference type="PANTHER" id="PTHR11228">
    <property type="entry name" value="RADICAL SAM DOMAIN PROTEIN"/>
    <property type="match status" value="1"/>
</dbReference>
<evidence type="ECO:0000256" key="1">
    <source>
        <dbReference type="ARBA" id="ARBA00022691"/>
    </source>
</evidence>
<evidence type="ECO:0000313" key="7">
    <source>
        <dbReference type="Proteomes" id="UP000231688"/>
    </source>
</evidence>
<dbReference type="InterPro" id="IPR058240">
    <property type="entry name" value="rSAM_sf"/>
</dbReference>
<dbReference type="InterPro" id="IPR013785">
    <property type="entry name" value="Aldolase_TIM"/>
</dbReference>
<dbReference type="InterPro" id="IPR007197">
    <property type="entry name" value="rSAM"/>
</dbReference>